<evidence type="ECO:0000313" key="1">
    <source>
        <dbReference type="EMBL" id="CAF0822922.1"/>
    </source>
</evidence>
<accession>A0A819YS23</accession>
<evidence type="ECO:0000313" key="2">
    <source>
        <dbReference type="EMBL" id="CAF4157872.1"/>
    </source>
</evidence>
<gene>
    <name evidence="1" type="ORF">JYZ213_LOCUS6411</name>
    <name evidence="2" type="ORF">OXD698_LOCUS38442</name>
</gene>
<reference evidence="2" key="1">
    <citation type="submission" date="2021-02" db="EMBL/GenBank/DDBJ databases">
        <authorList>
            <person name="Nowell W R."/>
        </authorList>
    </citation>
    <scope>NUCLEOTIDE SEQUENCE</scope>
</reference>
<protein>
    <submittedName>
        <fullName evidence="2">Uncharacterized protein</fullName>
    </submittedName>
</protein>
<evidence type="ECO:0000313" key="3">
    <source>
        <dbReference type="Proteomes" id="UP000663844"/>
    </source>
</evidence>
<organism evidence="2 3">
    <name type="scientific">Adineta steineri</name>
    <dbReference type="NCBI Taxonomy" id="433720"/>
    <lineage>
        <taxon>Eukaryota</taxon>
        <taxon>Metazoa</taxon>
        <taxon>Spiralia</taxon>
        <taxon>Gnathifera</taxon>
        <taxon>Rotifera</taxon>
        <taxon>Eurotatoria</taxon>
        <taxon>Bdelloidea</taxon>
        <taxon>Adinetida</taxon>
        <taxon>Adinetidae</taxon>
        <taxon>Adineta</taxon>
    </lineage>
</organism>
<dbReference type="Proteomes" id="UP000663844">
    <property type="component" value="Unassembled WGS sequence"/>
</dbReference>
<dbReference type="EMBL" id="CAJOAZ010007242">
    <property type="protein sequence ID" value="CAF4157872.1"/>
    <property type="molecule type" value="Genomic_DNA"/>
</dbReference>
<dbReference type="AlphaFoldDB" id="A0A819YS23"/>
<dbReference type="EMBL" id="CAJNOG010000040">
    <property type="protein sequence ID" value="CAF0822922.1"/>
    <property type="molecule type" value="Genomic_DNA"/>
</dbReference>
<proteinExistence type="predicted"/>
<dbReference type="Gene3D" id="3.40.630.30">
    <property type="match status" value="1"/>
</dbReference>
<sequence length="138" mass="15862">MSVEIVDEDSDYIYEILQEHHLAACAALLADSFTKRNPMNLYLRTTYDQFYPLALLRSNCILKDCLPLVAIHKQSRELHGCMQASDAKTLKEHPPSLPIDNLSGLELKTRTIEYTSNFEIFKRSCHTLLVSKYDIIDQ</sequence>
<name>A0A819YS23_9BILA</name>
<dbReference type="Proteomes" id="UP000663845">
    <property type="component" value="Unassembled WGS sequence"/>
</dbReference>
<comment type="caution">
    <text evidence="2">The sequence shown here is derived from an EMBL/GenBank/DDBJ whole genome shotgun (WGS) entry which is preliminary data.</text>
</comment>